<dbReference type="EMBL" id="BNBO01000020">
    <property type="protein sequence ID" value="GHH73637.1"/>
    <property type="molecule type" value="Genomic_DNA"/>
</dbReference>
<evidence type="ECO:0000256" key="1">
    <source>
        <dbReference type="SAM" id="Phobius"/>
    </source>
</evidence>
<protein>
    <submittedName>
        <fullName evidence="2">Uncharacterized protein</fullName>
    </submittedName>
</protein>
<sequence>MALHWSALGEVAAVSIGATVAVAVVFTLGVRAMLNHQDARESGRGSAAALAGAAVCFLACGAAVLYGLYLIIPQFHD</sequence>
<keyword evidence="1" id="KW-1133">Transmembrane helix</keyword>
<evidence type="ECO:0000313" key="3">
    <source>
        <dbReference type="Proteomes" id="UP000617734"/>
    </source>
</evidence>
<proteinExistence type="predicted"/>
<reference evidence="2" key="1">
    <citation type="journal article" date="2014" name="Int. J. Syst. Evol. Microbiol.">
        <title>Complete genome sequence of Corynebacterium casei LMG S-19264T (=DSM 44701T), isolated from a smear-ripened cheese.</title>
        <authorList>
            <consortium name="US DOE Joint Genome Institute (JGI-PGF)"/>
            <person name="Walter F."/>
            <person name="Albersmeier A."/>
            <person name="Kalinowski J."/>
            <person name="Ruckert C."/>
        </authorList>
    </citation>
    <scope>NUCLEOTIDE SEQUENCE</scope>
    <source>
        <strain evidence="2">JCM 4646</strain>
    </source>
</reference>
<accession>A0A919FWB0</accession>
<comment type="caution">
    <text evidence="2">The sequence shown here is derived from an EMBL/GenBank/DDBJ whole genome shotgun (WGS) entry which is preliminary data.</text>
</comment>
<feature type="transmembrane region" description="Helical" evidence="1">
    <location>
        <begin position="12"/>
        <end position="34"/>
    </location>
</feature>
<organism evidence="2 3">
    <name type="scientific">Kitasatospora indigofera</name>
    <dbReference type="NCBI Taxonomy" id="67307"/>
    <lineage>
        <taxon>Bacteria</taxon>
        <taxon>Bacillati</taxon>
        <taxon>Actinomycetota</taxon>
        <taxon>Actinomycetes</taxon>
        <taxon>Kitasatosporales</taxon>
        <taxon>Streptomycetaceae</taxon>
        <taxon>Kitasatospora</taxon>
    </lineage>
</organism>
<reference evidence="2" key="2">
    <citation type="submission" date="2020-09" db="EMBL/GenBank/DDBJ databases">
        <authorList>
            <person name="Sun Q."/>
            <person name="Ohkuma M."/>
        </authorList>
    </citation>
    <scope>NUCLEOTIDE SEQUENCE</scope>
    <source>
        <strain evidence="2">JCM 4646</strain>
    </source>
</reference>
<keyword evidence="1" id="KW-0812">Transmembrane</keyword>
<dbReference type="Proteomes" id="UP000617734">
    <property type="component" value="Unassembled WGS sequence"/>
</dbReference>
<gene>
    <name evidence="2" type="ORF">GCM10018781_38490</name>
</gene>
<dbReference type="GeneID" id="95354253"/>
<feature type="transmembrane region" description="Helical" evidence="1">
    <location>
        <begin position="46"/>
        <end position="72"/>
    </location>
</feature>
<dbReference type="AlphaFoldDB" id="A0A919FWB0"/>
<dbReference type="RefSeq" id="WP_190212091.1">
    <property type="nucleotide sequence ID" value="NZ_BNBO01000020.1"/>
</dbReference>
<name>A0A919FWB0_9ACTN</name>
<keyword evidence="1" id="KW-0472">Membrane</keyword>
<keyword evidence="3" id="KW-1185">Reference proteome</keyword>
<evidence type="ECO:0000313" key="2">
    <source>
        <dbReference type="EMBL" id="GHH73637.1"/>
    </source>
</evidence>